<feature type="transmembrane region" description="Helical" evidence="2">
    <location>
        <begin position="744"/>
        <end position="762"/>
    </location>
</feature>
<feature type="transmembrane region" description="Helical" evidence="2">
    <location>
        <begin position="472"/>
        <end position="495"/>
    </location>
</feature>
<evidence type="ECO:0000259" key="3">
    <source>
        <dbReference type="Pfam" id="PF01764"/>
    </source>
</evidence>
<sequence>MQSLWNAVGDLAGRRSMSQISIDPTAVIRRSHNDVDKYQKLCKGLSPWDDLQTLSEMLMAAVYSRAAYAYTGRRGLFDSVTQGAMVFSVHRAAFDFAEHVDDASNEAAFLDMMCLAPEDLVCAQWRSLGPLQPAFAVARDHSLQWIVVSVRGTLSLKDILTDCAVNSVPFLEGTAHEGFVKTSQKLLEEIEDVLRKEMAAHKDYRLVFCGHSMGGAVSAMCVAMLRDKAAKDADLYGPWASQCCAYGIGTPAVLSRNICERLAQSHAAFVAVNAQDWSPRASVSSVSELLDNLVELSLARTVIRMATGSEPQPRRPEPAQLEQLPPGVVLQIAPGQVLASEMASADMKEAKAEEVQPEPEVKDKAGNDLAAKEDVDLEMSQSDATEDLENLEKPDQPPVRIMMLVMLSMFQGYASMVGPLQSAYKHRLGISTDGTAAAHAFTQAAVGVHYGKLIARLGHNVIFACLSPWARVVIAMGFMFVGITIPTILVFSLGWDWVGSVFIAYILSGLGLGIFEVTFLSVITPLGRATKAWAIVGAPAGFATINILGLTASSFGLEMVYIYWYILACLPVGLFLFYSFAPRGNTELKTANFGSSLLQARRWMPGMIPFFAAQFLSHFAMENWPAIFYMFHPPMVPLFNPKSDQHLMKWGQFFAITYIFIFLGDSISRRIAIYLSTPSLRRRLVFLGLAMSCIALGLYLESLAIAIIIPLAIFLVFWGNGTIYGLTAHHVDKHVPSEHNLASYSFWCFVGDLGAVLGGILVDSNRAGGVEESGSDTGSFPALTALRRLFAGPGEPAASAKLPSYPDKACGVLSAELRVICSESVVFL</sequence>
<dbReference type="GO" id="GO:0006629">
    <property type="term" value="P:lipid metabolic process"/>
    <property type="evidence" value="ECO:0007669"/>
    <property type="project" value="InterPro"/>
</dbReference>
<dbReference type="InterPro" id="IPR036259">
    <property type="entry name" value="MFS_trans_sf"/>
</dbReference>
<evidence type="ECO:0000256" key="1">
    <source>
        <dbReference type="SAM" id="MobiDB-lite"/>
    </source>
</evidence>
<comment type="caution">
    <text evidence="4">The sequence shown here is derived from an EMBL/GenBank/DDBJ whole genome shotgun (WGS) entry which is preliminary data.</text>
</comment>
<proteinExistence type="predicted"/>
<keyword evidence="2" id="KW-0472">Membrane</keyword>
<gene>
    <name evidence="4" type="primary">DAGLB</name>
    <name evidence="4" type="ORF">SNAT2548_LOCUS34273</name>
</gene>
<dbReference type="PANTHER" id="PTHR46023">
    <property type="entry name" value="LIPASE CLASS 3 PROTEIN-LIKE"/>
    <property type="match status" value="1"/>
</dbReference>
<keyword evidence="5" id="KW-1185">Reference proteome</keyword>
<feature type="transmembrane region" description="Helical" evidence="2">
    <location>
        <begin position="501"/>
        <end position="520"/>
    </location>
</feature>
<feature type="transmembrane region" description="Helical" evidence="2">
    <location>
        <begin position="647"/>
        <end position="664"/>
    </location>
</feature>
<feature type="transmembrane region" description="Helical" evidence="2">
    <location>
        <begin position="532"/>
        <end position="555"/>
    </location>
</feature>
<name>A0A812V7I1_9DINO</name>
<dbReference type="SUPFAM" id="SSF53474">
    <property type="entry name" value="alpha/beta-Hydrolases"/>
    <property type="match status" value="1"/>
</dbReference>
<evidence type="ECO:0000313" key="5">
    <source>
        <dbReference type="Proteomes" id="UP000604046"/>
    </source>
</evidence>
<dbReference type="Pfam" id="PF01764">
    <property type="entry name" value="Lipase_3"/>
    <property type="match status" value="1"/>
</dbReference>
<evidence type="ECO:0000256" key="2">
    <source>
        <dbReference type="SAM" id="Phobius"/>
    </source>
</evidence>
<keyword evidence="2" id="KW-0812">Transmembrane</keyword>
<feature type="compositionally biased region" description="Basic and acidic residues" evidence="1">
    <location>
        <begin position="346"/>
        <end position="374"/>
    </location>
</feature>
<dbReference type="Gene3D" id="1.20.1250.20">
    <property type="entry name" value="MFS general substrate transporter like domains"/>
    <property type="match status" value="1"/>
</dbReference>
<accession>A0A812V7I1</accession>
<organism evidence="4 5">
    <name type="scientific">Symbiodinium natans</name>
    <dbReference type="NCBI Taxonomy" id="878477"/>
    <lineage>
        <taxon>Eukaryota</taxon>
        <taxon>Sar</taxon>
        <taxon>Alveolata</taxon>
        <taxon>Dinophyceae</taxon>
        <taxon>Suessiales</taxon>
        <taxon>Symbiodiniaceae</taxon>
        <taxon>Symbiodinium</taxon>
    </lineage>
</organism>
<dbReference type="InterPro" id="IPR029058">
    <property type="entry name" value="AB_hydrolase_fold"/>
</dbReference>
<dbReference type="EMBL" id="CAJNDS010002801">
    <property type="protein sequence ID" value="CAE7602585.1"/>
    <property type="molecule type" value="Genomic_DNA"/>
</dbReference>
<feature type="domain" description="Fungal lipase-type" evidence="3">
    <location>
        <begin position="147"/>
        <end position="282"/>
    </location>
</feature>
<dbReference type="CDD" id="cd00519">
    <property type="entry name" value="Lipase_3"/>
    <property type="match status" value="1"/>
</dbReference>
<dbReference type="Proteomes" id="UP000604046">
    <property type="component" value="Unassembled WGS sequence"/>
</dbReference>
<keyword evidence="2" id="KW-1133">Transmembrane helix</keyword>
<dbReference type="AlphaFoldDB" id="A0A812V7I1"/>
<dbReference type="SUPFAM" id="SSF103473">
    <property type="entry name" value="MFS general substrate transporter"/>
    <property type="match status" value="1"/>
</dbReference>
<feature type="transmembrane region" description="Helical" evidence="2">
    <location>
        <begin position="561"/>
        <end position="581"/>
    </location>
</feature>
<dbReference type="InterPro" id="IPR002921">
    <property type="entry name" value="Fungal_lipase-type"/>
</dbReference>
<feature type="transmembrane region" description="Helical" evidence="2">
    <location>
        <begin position="684"/>
        <end position="717"/>
    </location>
</feature>
<evidence type="ECO:0000313" key="4">
    <source>
        <dbReference type="EMBL" id="CAE7602585.1"/>
    </source>
</evidence>
<dbReference type="PANTHER" id="PTHR46023:SF6">
    <property type="entry name" value="LIPASE CLASS 3 FAMILY PROTEIN"/>
    <property type="match status" value="1"/>
</dbReference>
<feature type="region of interest" description="Disordered" evidence="1">
    <location>
        <begin position="342"/>
        <end position="392"/>
    </location>
</feature>
<reference evidence="4" key="1">
    <citation type="submission" date="2021-02" db="EMBL/GenBank/DDBJ databases">
        <authorList>
            <person name="Dougan E. K."/>
            <person name="Rhodes N."/>
            <person name="Thang M."/>
            <person name="Chan C."/>
        </authorList>
    </citation>
    <scope>NUCLEOTIDE SEQUENCE</scope>
</reference>
<protein>
    <submittedName>
        <fullName evidence="4">DAGLB protein</fullName>
    </submittedName>
</protein>
<dbReference type="Gene3D" id="3.40.50.1820">
    <property type="entry name" value="alpha/beta hydrolase"/>
    <property type="match status" value="1"/>
</dbReference>
<dbReference type="OrthoDB" id="409243at2759"/>
<dbReference type="CDD" id="cd06174">
    <property type="entry name" value="MFS"/>
    <property type="match status" value="1"/>
</dbReference>